<feature type="compositionally biased region" description="Basic residues" evidence="1">
    <location>
        <begin position="1"/>
        <end position="10"/>
    </location>
</feature>
<organism evidence="2 3">
    <name type="scientific">Byssothecium circinans</name>
    <dbReference type="NCBI Taxonomy" id="147558"/>
    <lineage>
        <taxon>Eukaryota</taxon>
        <taxon>Fungi</taxon>
        <taxon>Dikarya</taxon>
        <taxon>Ascomycota</taxon>
        <taxon>Pezizomycotina</taxon>
        <taxon>Dothideomycetes</taxon>
        <taxon>Pleosporomycetidae</taxon>
        <taxon>Pleosporales</taxon>
        <taxon>Massarineae</taxon>
        <taxon>Massarinaceae</taxon>
        <taxon>Byssothecium</taxon>
    </lineage>
</organism>
<dbReference type="SUPFAM" id="SSF81383">
    <property type="entry name" value="F-box domain"/>
    <property type="match status" value="1"/>
</dbReference>
<dbReference type="AlphaFoldDB" id="A0A6A5TWJ7"/>
<evidence type="ECO:0000313" key="2">
    <source>
        <dbReference type="EMBL" id="KAF1956012.1"/>
    </source>
</evidence>
<feature type="region of interest" description="Disordered" evidence="1">
    <location>
        <begin position="91"/>
        <end position="119"/>
    </location>
</feature>
<protein>
    <recommendedName>
        <fullName evidence="4">F-box domain-containing protein</fullName>
    </recommendedName>
</protein>
<evidence type="ECO:0000313" key="3">
    <source>
        <dbReference type="Proteomes" id="UP000800035"/>
    </source>
</evidence>
<gene>
    <name evidence="2" type="ORF">CC80DRAFT_492911</name>
</gene>
<feature type="compositionally biased region" description="Low complexity" evidence="1">
    <location>
        <begin position="11"/>
        <end position="22"/>
    </location>
</feature>
<name>A0A6A5TWJ7_9PLEO</name>
<sequence length="397" mass="44280">MKFRRSRGKRSSQPTATSPTTPYEQAPTPLITSPQIFPTSPPPQKAPILSLPLELLQQISTHLSPATAASFSLSTRYIYYAIGTQPLQAHISPPPNSFTPKPEDHNLHYRSPPPPTTLPRIERRKRLEILERAFPSHWYCAWCDTFHARELAGGPTRFRKEAKRDCAEFNSYLHDGWDYVLCFHHVRLAVNRHLWGEGNGIDVSAFTYNSGGVERKIKVAKTHGGAHHTDWVTTQLKTRARVVDGRLILYASYRVSVPGDSGGLPFHLGKCIGSVLPQIVAGHRYSHEPHTGIVRALEMALLPHMEHREVTKTCSVCATDFSIVVSHHSPTASSGSEPTNTIVQFFAWRDLGDGRSPFDTSWRAHGELGNGNEGVYAGSIQMQDGSIRRRFRDGLKA</sequence>
<dbReference type="OrthoDB" id="3766406at2759"/>
<evidence type="ECO:0008006" key="4">
    <source>
        <dbReference type="Google" id="ProtNLM"/>
    </source>
</evidence>
<proteinExistence type="predicted"/>
<feature type="region of interest" description="Disordered" evidence="1">
    <location>
        <begin position="1"/>
        <end position="44"/>
    </location>
</feature>
<dbReference type="EMBL" id="ML976993">
    <property type="protein sequence ID" value="KAF1956012.1"/>
    <property type="molecule type" value="Genomic_DNA"/>
</dbReference>
<accession>A0A6A5TWJ7</accession>
<keyword evidence="3" id="KW-1185">Reference proteome</keyword>
<dbReference type="InterPro" id="IPR036047">
    <property type="entry name" value="F-box-like_dom_sf"/>
</dbReference>
<reference evidence="2" key="1">
    <citation type="journal article" date="2020" name="Stud. Mycol.">
        <title>101 Dothideomycetes genomes: a test case for predicting lifestyles and emergence of pathogens.</title>
        <authorList>
            <person name="Haridas S."/>
            <person name="Albert R."/>
            <person name="Binder M."/>
            <person name="Bloem J."/>
            <person name="Labutti K."/>
            <person name="Salamov A."/>
            <person name="Andreopoulos B."/>
            <person name="Baker S."/>
            <person name="Barry K."/>
            <person name="Bills G."/>
            <person name="Bluhm B."/>
            <person name="Cannon C."/>
            <person name="Castanera R."/>
            <person name="Culley D."/>
            <person name="Daum C."/>
            <person name="Ezra D."/>
            <person name="Gonzalez J."/>
            <person name="Henrissat B."/>
            <person name="Kuo A."/>
            <person name="Liang C."/>
            <person name="Lipzen A."/>
            <person name="Lutzoni F."/>
            <person name="Magnuson J."/>
            <person name="Mondo S."/>
            <person name="Nolan M."/>
            <person name="Ohm R."/>
            <person name="Pangilinan J."/>
            <person name="Park H.-J."/>
            <person name="Ramirez L."/>
            <person name="Alfaro M."/>
            <person name="Sun H."/>
            <person name="Tritt A."/>
            <person name="Yoshinaga Y."/>
            <person name="Zwiers L.-H."/>
            <person name="Turgeon B."/>
            <person name="Goodwin S."/>
            <person name="Spatafora J."/>
            <person name="Crous P."/>
            <person name="Grigoriev I."/>
        </authorList>
    </citation>
    <scope>NUCLEOTIDE SEQUENCE</scope>
    <source>
        <strain evidence="2">CBS 675.92</strain>
    </source>
</reference>
<dbReference type="Proteomes" id="UP000800035">
    <property type="component" value="Unassembled WGS sequence"/>
</dbReference>
<evidence type="ECO:0000256" key="1">
    <source>
        <dbReference type="SAM" id="MobiDB-lite"/>
    </source>
</evidence>